<proteinExistence type="inferred from homology"/>
<dbReference type="PROSITE" id="PS50081">
    <property type="entry name" value="ZF_DAG_PE_2"/>
    <property type="match status" value="1"/>
</dbReference>
<dbReference type="GO" id="GO:0005737">
    <property type="term" value="C:cytoplasm"/>
    <property type="evidence" value="ECO:0007669"/>
    <property type="project" value="TreeGrafter"/>
</dbReference>
<dbReference type="PANTHER" id="PTHR10807:SF109">
    <property type="entry name" value="SET DOMAIN BINDING FACTOR, ISOFORM A"/>
    <property type="match status" value="1"/>
</dbReference>
<accession>A0AAD8AGZ4</accession>
<dbReference type="PROSITE" id="PS51339">
    <property type="entry name" value="PPASE_MYOTUBULARIN"/>
    <property type="match status" value="1"/>
</dbReference>
<keyword evidence="6" id="KW-1185">Reference proteome</keyword>
<dbReference type="InterPro" id="IPR011993">
    <property type="entry name" value="PH-like_dom_sf"/>
</dbReference>
<reference evidence="5" key="1">
    <citation type="journal article" date="2023" name="IScience">
        <title>Live-bearing cockroach genome reveals convergent evolutionary mechanisms linked to viviparity in insects and beyond.</title>
        <authorList>
            <person name="Fouks B."/>
            <person name="Harrison M.C."/>
            <person name="Mikhailova A.A."/>
            <person name="Marchal E."/>
            <person name="English S."/>
            <person name="Carruthers M."/>
            <person name="Jennings E.C."/>
            <person name="Chiamaka E.L."/>
            <person name="Frigard R.A."/>
            <person name="Pippel M."/>
            <person name="Attardo G.M."/>
            <person name="Benoit J.B."/>
            <person name="Bornberg-Bauer E."/>
            <person name="Tobe S.S."/>
        </authorList>
    </citation>
    <scope>NUCLEOTIDE SEQUENCE</scope>
    <source>
        <strain evidence="5">Stay&amp;Tobe</strain>
    </source>
</reference>
<dbReference type="InterPro" id="IPR010569">
    <property type="entry name" value="Myotubularin-like_Pase_dom"/>
</dbReference>
<dbReference type="EMBL" id="JASPKZ010000903">
    <property type="protein sequence ID" value="KAJ9598896.1"/>
    <property type="molecule type" value="Genomic_DNA"/>
</dbReference>
<protein>
    <recommendedName>
        <fullName evidence="7">PH domain-containing protein</fullName>
    </recommendedName>
</protein>
<comment type="similarity">
    <text evidence="1">Belongs to the protein-tyrosine phosphatase family. Non-receptor class myotubularin subfamily.</text>
</comment>
<evidence type="ECO:0000259" key="2">
    <source>
        <dbReference type="PROSITE" id="PS50003"/>
    </source>
</evidence>
<evidence type="ECO:0000256" key="1">
    <source>
        <dbReference type="ARBA" id="ARBA00007471"/>
    </source>
</evidence>
<dbReference type="Gene3D" id="2.30.29.30">
    <property type="entry name" value="Pleckstrin-homology domain (PH domain)/Phosphotyrosine-binding domain (PTB)"/>
    <property type="match status" value="1"/>
</dbReference>
<dbReference type="Pfam" id="PF00130">
    <property type="entry name" value="C1_1"/>
    <property type="match status" value="1"/>
</dbReference>
<evidence type="ECO:0000313" key="5">
    <source>
        <dbReference type="EMBL" id="KAJ9598896.1"/>
    </source>
</evidence>
<evidence type="ECO:0000313" key="6">
    <source>
        <dbReference type="Proteomes" id="UP001233999"/>
    </source>
</evidence>
<feature type="domain" description="Myotubularin phosphatase" evidence="4">
    <location>
        <begin position="1"/>
        <end position="141"/>
    </location>
</feature>
<evidence type="ECO:0000259" key="3">
    <source>
        <dbReference type="PROSITE" id="PS50081"/>
    </source>
</evidence>
<dbReference type="PROSITE" id="PS50003">
    <property type="entry name" value="PH_DOMAIN"/>
    <property type="match status" value="1"/>
</dbReference>
<dbReference type="SUPFAM" id="SSF50729">
    <property type="entry name" value="PH domain-like"/>
    <property type="match status" value="1"/>
</dbReference>
<dbReference type="AlphaFoldDB" id="A0AAD8AGZ4"/>
<dbReference type="InterPro" id="IPR029021">
    <property type="entry name" value="Prot-tyrosine_phosphatase-like"/>
</dbReference>
<dbReference type="PANTHER" id="PTHR10807">
    <property type="entry name" value="MYOTUBULARIN-RELATED"/>
    <property type="match status" value="1"/>
</dbReference>
<evidence type="ECO:0000259" key="4">
    <source>
        <dbReference type="PROSITE" id="PS51339"/>
    </source>
</evidence>
<evidence type="ECO:0008006" key="7">
    <source>
        <dbReference type="Google" id="ProtNLM"/>
    </source>
</evidence>
<gene>
    <name evidence="5" type="ORF">L9F63_026570</name>
</gene>
<dbReference type="GO" id="GO:0005085">
    <property type="term" value="F:guanyl-nucleotide exchange factor activity"/>
    <property type="evidence" value="ECO:0007669"/>
    <property type="project" value="TreeGrafter"/>
</dbReference>
<dbReference type="Pfam" id="PF06602">
    <property type="entry name" value="Myotub-related"/>
    <property type="match status" value="1"/>
</dbReference>
<dbReference type="InterPro" id="IPR001849">
    <property type="entry name" value="PH_domain"/>
</dbReference>
<dbReference type="InterPro" id="IPR002219">
    <property type="entry name" value="PKC_DAG/PE"/>
</dbReference>
<sequence length="408" mass="46368">IHKQFPLAFEFNDYYLRFLAYHSVSCRFRTFLLDCELERVECGIAAVEDKRGSLASHHKSVDTGSDDEGVYPDCRLCPKCDCSCSGTKNLGQSVFDYIEKTKLLDLNWSIILCTRLTQKILFLVLRPQSALPSLEVWQYYLGEQLAHGPGYDLEVIQMDSQQEEEAEAADGIANKSARRVVTMGYDDSECIVPDAFSHLLEEIHKLETELGHLPQKWKVLWDKLELPTTDSLTRHASFSTQLVRSHGRLLHKRSTLEILMRGKMVGAAEAAQHTGMRCVDCGYSCHEKCAEGVPKNCTKYKAVADGNLTSQTLSRNVGDNGSVSSSKCQVLINYNVCVTTIQTSSQQYYDQFSSNVAENRTHEGYLYKRGALLKGWKQRWFVLDSIKHQLRYYDAMEDSHCKGYIGWY</sequence>
<reference evidence="5" key="2">
    <citation type="submission" date="2023-05" db="EMBL/GenBank/DDBJ databases">
        <authorList>
            <person name="Fouks B."/>
        </authorList>
    </citation>
    <scope>NUCLEOTIDE SEQUENCE</scope>
    <source>
        <strain evidence="5">Stay&amp;Tobe</strain>
        <tissue evidence="5">Testes</tissue>
    </source>
</reference>
<feature type="non-terminal residue" evidence="5">
    <location>
        <position position="408"/>
    </location>
</feature>
<dbReference type="GO" id="GO:0016020">
    <property type="term" value="C:membrane"/>
    <property type="evidence" value="ECO:0007669"/>
    <property type="project" value="TreeGrafter"/>
</dbReference>
<feature type="domain" description="Phorbol-ester/DAG-type" evidence="3">
    <location>
        <begin position="275"/>
        <end position="297"/>
    </location>
</feature>
<dbReference type="Gene3D" id="3.30.60.20">
    <property type="match status" value="1"/>
</dbReference>
<name>A0AAD8AGZ4_DIPPU</name>
<dbReference type="Proteomes" id="UP001233999">
    <property type="component" value="Unassembled WGS sequence"/>
</dbReference>
<organism evidence="5 6">
    <name type="scientific">Diploptera punctata</name>
    <name type="common">Pacific beetle cockroach</name>
    <dbReference type="NCBI Taxonomy" id="6984"/>
    <lineage>
        <taxon>Eukaryota</taxon>
        <taxon>Metazoa</taxon>
        <taxon>Ecdysozoa</taxon>
        <taxon>Arthropoda</taxon>
        <taxon>Hexapoda</taxon>
        <taxon>Insecta</taxon>
        <taxon>Pterygota</taxon>
        <taxon>Neoptera</taxon>
        <taxon>Polyneoptera</taxon>
        <taxon>Dictyoptera</taxon>
        <taxon>Blattodea</taxon>
        <taxon>Blaberoidea</taxon>
        <taxon>Blaberidae</taxon>
        <taxon>Diplopterinae</taxon>
        <taxon>Diploptera</taxon>
    </lineage>
</organism>
<dbReference type="InterPro" id="IPR030564">
    <property type="entry name" value="Myotubularin"/>
</dbReference>
<dbReference type="SUPFAM" id="SSF52799">
    <property type="entry name" value="(Phosphotyrosine protein) phosphatases II"/>
    <property type="match status" value="1"/>
</dbReference>
<feature type="domain" description="PH" evidence="2">
    <location>
        <begin position="359"/>
        <end position="408"/>
    </location>
</feature>
<comment type="caution">
    <text evidence="5">The sequence shown here is derived from an EMBL/GenBank/DDBJ whole genome shotgun (WGS) entry which is preliminary data.</text>
</comment>